<protein>
    <submittedName>
        <fullName evidence="1">Uncharacterized protein</fullName>
    </submittedName>
</protein>
<keyword evidence="2" id="KW-1185">Reference proteome</keyword>
<evidence type="ECO:0000313" key="1">
    <source>
        <dbReference type="EMBL" id="VDK84258.1"/>
    </source>
</evidence>
<evidence type="ECO:0000313" key="2">
    <source>
        <dbReference type="Proteomes" id="UP000281553"/>
    </source>
</evidence>
<proteinExistence type="predicted"/>
<dbReference type="Proteomes" id="UP000281553">
    <property type="component" value="Unassembled WGS sequence"/>
</dbReference>
<reference evidence="1 2" key="1">
    <citation type="submission" date="2018-11" db="EMBL/GenBank/DDBJ databases">
        <authorList>
            <consortium name="Pathogen Informatics"/>
        </authorList>
    </citation>
    <scope>NUCLEOTIDE SEQUENCE [LARGE SCALE GENOMIC DNA]</scope>
</reference>
<dbReference type="OrthoDB" id="9390935at2759"/>
<organism evidence="1 2">
    <name type="scientific">Dibothriocephalus latus</name>
    <name type="common">Fish tapeworm</name>
    <name type="synonym">Diphyllobothrium latum</name>
    <dbReference type="NCBI Taxonomy" id="60516"/>
    <lineage>
        <taxon>Eukaryota</taxon>
        <taxon>Metazoa</taxon>
        <taxon>Spiralia</taxon>
        <taxon>Lophotrochozoa</taxon>
        <taxon>Platyhelminthes</taxon>
        <taxon>Cestoda</taxon>
        <taxon>Eucestoda</taxon>
        <taxon>Diphyllobothriidea</taxon>
        <taxon>Diphyllobothriidae</taxon>
        <taxon>Dibothriocephalus</taxon>
    </lineage>
</organism>
<accession>A0A3P6UXC2</accession>
<name>A0A3P6UXC2_DIBLA</name>
<sequence>MDTTHDYTSVDTELNTIVDTIQFRERVVLKELYGLKDSTSPSSDDVLANILEKLTSELAKPLSMDFETFFETRC</sequence>
<gene>
    <name evidence="1" type="ORF">DILT_LOCUS3568</name>
</gene>
<dbReference type="EMBL" id="UYRU01043876">
    <property type="protein sequence ID" value="VDK84258.1"/>
    <property type="molecule type" value="Genomic_DNA"/>
</dbReference>
<dbReference type="AlphaFoldDB" id="A0A3P6UXC2"/>